<dbReference type="PANTHER" id="PTHR28144:SF1">
    <property type="entry name" value="ER MEMBRANE PROTEIN COMPLEX SUBUNIT 5"/>
    <property type="match status" value="1"/>
</dbReference>
<keyword evidence="5 6" id="KW-0472">Membrane</keyword>
<feature type="transmembrane region" description="Helical" evidence="6">
    <location>
        <begin position="78"/>
        <end position="97"/>
    </location>
</feature>
<organism evidence="7 8">
    <name type="scientific">Grifola frondosa</name>
    <name type="common">Maitake</name>
    <name type="synonym">Polyporus frondosus</name>
    <dbReference type="NCBI Taxonomy" id="5627"/>
    <lineage>
        <taxon>Eukaryota</taxon>
        <taxon>Fungi</taxon>
        <taxon>Dikarya</taxon>
        <taxon>Basidiomycota</taxon>
        <taxon>Agaricomycotina</taxon>
        <taxon>Agaricomycetes</taxon>
        <taxon>Polyporales</taxon>
        <taxon>Grifolaceae</taxon>
        <taxon>Grifola</taxon>
    </lineage>
</organism>
<feature type="transmembrane region" description="Helical" evidence="6">
    <location>
        <begin position="6"/>
        <end position="26"/>
    </location>
</feature>
<gene>
    <name evidence="7" type="ORF">A0H81_05875</name>
</gene>
<evidence type="ECO:0000256" key="3">
    <source>
        <dbReference type="ARBA" id="ARBA00022692"/>
    </source>
</evidence>
<dbReference type="OMA" id="CYGIVHL"/>
<accession>A0A1C7MAW6</accession>
<keyword evidence="3 6" id="KW-0812">Transmembrane</keyword>
<dbReference type="GO" id="GO:0072546">
    <property type="term" value="C:EMC complex"/>
    <property type="evidence" value="ECO:0007669"/>
    <property type="project" value="TreeGrafter"/>
</dbReference>
<dbReference type="InterPro" id="IPR053279">
    <property type="entry name" value="EMC_subunit"/>
</dbReference>
<dbReference type="AlphaFoldDB" id="A0A1C7MAW6"/>
<feature type="transmembrane region" description="Helical" evidence="6">
    <location>
        <begin position="38"/>
        <end position="58"/>
    </location>
</feature>
<evidence type="ECO:0000256" key="4">
    <source>
        <dbReference type="ARBA" id="ARBA00022989"/>
    </source>
</evidence>
<dbReference type="EMBL" id="LUGG01000006">
    <property type="protein sequence ID" value="OBZ74053.1"/>
    <property type="molecule type" value="Genomic_DNA"/>
</dbReference>
<dbReference type="GO" id="GO:0034975">
    <property type="term" value="P:protein folding in endoplasmic reticulum"/>
    <property type="evidence" value="ECO:0007669"/>
    <property type="project" value="TreeGrafter"/>
</dbReference>
<comment type="subcellular location">
    <subcellularLocation>
        <location evidence="1">Endomembrane system</location>
        <topology evidence="1">Multi-pass membrane protein</topology>
    </subcellularLocation>
</comment>
<protein>
    <submittedName>
        <fullName evidence="7">Uncharacterized protein</fullName>
    </submittedName>
</protein>
<evidence type="ECO:0000313" key="8">
    <source>
        <dbReference type="Proteomes" id="UP000092993"/>
    </source>
</evidence>
<evidence type="ECO:0000256" key="6">
    <source>
        <dbReference type="SAM" id="Phobius"/>
    </source>
</evidence>
<keyword evidence="4 6" id="KW-1133">Transmembrane helix</keyword>
<proteinExistence type="inferred from homology"/>
<keyword evidence="8" id="KW-1185">Reference proteome</keyword>
<evidence type="ECO:0000313" key="7">
    <source>
        <dbReference type="EMBL" id="OBZ74053.1"/>
    </source>
</evidence>
<dbReference type="Proteomes" id="UP000092993">
    <property type="component" value="Unassembled WGS sequence"/>
</dbReference>
<reference evidence="7 8" key="1">
    <citation type="submission" date="2016-03" db="EMBL/GenBank/DDBJ databases">
        <title>Whole genome sequencing of Grifola frondosa 9006-11.</title>
        <authorList>
            <person name="Min B."/>
            <person name="Park H."/>
            <person name="Kim J.-G."/>
            <person name="Cho H."/>
            <person name="Oh Y.-L."/>
            <person name="Kong W.-S."/>
            <person name="Choi I.-G."/>
        </authorList>
    </citation>
    <scope>NUCLEOTIDE SEQUENCE [LARGE SCALE GENOMIC DNA]</scope>
    <source>
        <strain evidence="7 8">9006-11</strain>
    </source>
</reference>
<sequence>MYRPALFSVFSLIADSVFACATLIHLQRIPPASFDDMLGQLMLVFATVVLLHAAYSTYEHLSHLKALGRPEGALPTDIVLEAFAALILATVGATLRASPLREVTWRSEMKRRASEEEQDPRLSFATFIQRAGIASSSK</sequence>
<dbReference type="OrthoDB" id="44756at2759"/>
<dbReference type="Pfam" id="PF10270">
    <property type="entry name" value="MMgT"/>
    <property type="match status" value="1"/>
</dbReference>
<dbReference type="InterPro" id="IPR018937">
    <property type="entry name" value="MMgT"/>
</dbReference>
<evidence type="ECO:0000256" key="1">
    <source>
        <dbReference type="ARBA" id="ARBA00004127"/>
    </source>
</evidence>
<name>A0A1C7MAW6_GRIFR</name>
<evidence type="ECO:0000256" key="2">
    <source>
        <dbReference type="ARBA" id="ARBA00006109"/>
    </source>
</evidence>
<evidence type="ECO:0000256" key="5">
    <source>
        <dbReference type="ARBA" id="ARBA00023136"/>
    </source>
</evidence>
<dbReference type="PANTHER" id="PTHR28144">
    <property type="entry name" value="ER MEMBRANE PROTEIN COMPLEX SUBUNIT 5"/>
    <property type="match status" value="1"/>
</dbReference>
<dbReference type="STRING" id="5627.A0A1C7MAW6"/>
<comment type="caution">
    <text evidence="7">The sequence shown here is derived from an EMBL/GenBank/DDBJ whole genome shotgun (WGS) entry which is preliminary data.</text>
</comment>
<comment type="similarity">
    <text evidence="2">Belongs to the membrane magnesium transporter (TC 1.A.67) family.</text>
</comment>